<evidence type="ECO:0000313" key="2">
    <source>
        <dbReference type="EMBL" id="EOQ58873.1"/>
    </source>
</evidence>
<sequence length="56" mass="6458">MNKQMIFAIISLVTAIILYLTNFFDQTTFKILFAICIGLFIHFTANSIIKKSENKK</sequence>
<proteinExistence type="predicted"/>
<protein>
    <recommendedName>
        <fullName evidence="4">Lipoprotein</fullName>
    </recommendedName>
</protein>
<dbReference type="AlphaFoldDB" id="A0ABC9SSI6"/>
<name>A0ABC9SSI6_BACCE</name>
<keyword evidence="1" id="KW-0472">Membrane</keyword>
<dbReference type="EMBL" id="AHCJ01000071">
    <property type="protein sequence ID" value="EOQ58873.1"/>
    <property type="molecule type" value="Genomic_DNA"/>
</dbReference>
<dbReference type="Proteomes" id="UP000014060">
    <property type="component" value="Unassembled WGS sequence"/>
</dbReference>
<keyword evidence="1" id="KW-0812">Transmembrane</keyword>
<feature type="transmembrane region" description="Helical" evidence="1">
    <location>
        <begin position="5"/>
        <end position="24"/>
    </location>
</feature>
<comment type="caution">
    <text evidence="2">The sequence shown here is derived from an EMBL/GenBank/DDBJ whole genome shotgun (WGS) entry which is preliminary data.</text>
</comment>
<accession>A0ABC9SSI6</accession>
<gene>
    <name evidence="2" type="ORF">IAY_05623</name>
</gene>
<feature type="transmembrane region" description="Helical" evidence="1">
    <location>
        <begin position="30"/>
        <end position="49"/>
    </location>
</feature>
<keyword evidence="1" id="KW-1133">Transmembrane helix</keyword>
<evidence type="ECO:0000256" key="1">
    <source>
        <dbReference type="SAM" id="Phobius"/>
    </source>
</evidence>
<organism evidence="2 3">
    <name type="scientific">Bacillus cereus TIAC219</name>
    <dbReference type="NCBI Taxonomy" id="718222"/>
    <lineage>
        <taxon>Bacteria</taxon>
        <taxon>Bacillati</taxon>
        <taxon>Bacillota</taxon>
        <taxon>Bacilli</taxon>
        <taxon>Bacillales</taxon>
        <taxon>Bacillaceae</taxon>
        <taxon>Bacillus</taxon>
        <taxon>Bacillus cereus group</taxon>
    </lineage>
</organism>
<evidence type="ECO:0000313" key="3">
    <source>
        <dbReference type="Proteomes" id="UP000014060"/>
    </source>
</evidence>
<evidence type="ECO:0008006" key="4">
    <source>
        <dbReference type="Google" id="ProtNLM"/>
    </source>
</evidence>
<reference evidence="2 3" key="1">
    <citation type="submission" date="2013-01" db="EMBL/GenBank/DDBJ databases">
        <title>The Genome Sequence of Bacillus cereus TIAC219.</title>
        <authorList>
            <consortium name="The Broad Institute Genome Sequencing Platform"/>
            <consortium name="The Broad Institute Genome Sequencing Center for Infectious Disease"/>
            <person name="Feldgarden M."/>
            <person name="Van der Auwera G.A."/>
            <person name="Mahillon J."/>
            <person name="Duprez V."/>
            <person name="Timmery S."/>
            <person name="Mattelet C."/>
            <person name="Dierick K."/>
            <person name="Sun M."/>
            <person name="Yu Z."/>
            <person name="Zhu L."/>
            <person name="Hu X."/>
            <person name="Shank E.B."/>
            <person name="Swiecicka I."/>
            <person name="Hansen B.M."/>
            <person name="Andrup L."/>
            <person name="Walker B."/>
            <person name="Young S.K."/>
            <person name="Zeng Q."/>
            <person name="Gargeya S."/>
            <person name="Fitzgerald M."/>
            <person name="Haas B."/>
            <person name="Abouelleil A."/>
            <person name="Alvarado L."/>
            <person name="Arachchi H.M."/>
            <person name="Berlin A.M."/>
            <person name="Chapman S.B."/>
            <person name="Dewar J."/>
            <person name="Goldberg J."/>
            <person name="Griggs A."/>
            <person name="Gujja S."/>
            <person name="Hansen M."/>
            <person name="Howarth C."/>
            <person name="Imamovic A."/>
            <person name="Larimer J."/>
            <person name="McCowan C."/>
            <person name="Murphy C."/>
            <person name="Neiman D."/>
            <person name="Pearson M."/>
            <person name="Priest M."/>
            <person name="Roberts A."/>
            <person name="Saif S."/>
            <person name="Shea T."/>
            <person name="Sisk P."/>
            <person name="Sykes S."/>
            <person name="Wortman J."/>
            <person name="Nusbaum C."/>
            <person name="Birren B."/>
        </authorList>
    </citation>
    <scope>NUCLEOTIDE SEQUENCE [LARGE SCALE GENOMIC DNA]</scope>
    <source>
        <strain evidence="2 3">TIAC219</strain>
    </source>
</reference>
<dbReference type="RefSeq" id="WP_002083768.1">
    <property type="nucleotide sequence ID" value="NZ_KB976044.1"/>
</dbReference>